<dbReference type="Pfam" id="PF02645">
    <property type="entry name" value="DegV"/>
    <property type="match status" value="1"/>
</dbReference>
<dbReference type="InterPro" id="IPR050270">
    <property type="entry name" value="DegV_domain_contain"/>
</dbReference>
<dbReference type="NCBIfam" id="TIGR00762">
    <property type="entry name" value="DegV"/>
    <property type="match status" value="1"/>
</dbReference>
<protein>
    <submittedName>
        <fullName evidence="2">DegV family protein</fullName>
    </submittedName>
</protein>
<sequence>MPNLKIFTDSTSDLPKEWVDQYDIGIIPLYVVFGDEQLRDGVDITPAELYERVARNGSLPKTAAPSPADFMAAFEPYAMQGHSILYISLSSELSATYQNALIAAAEFPDAMIRIVDSRNLSSAIGLLVMKAVHAAKEGRDLYSIVSMLEAVRPEIETEFVIDTLEYLYKGGRCSGVQNFLGSLLNIRPVIKVIDGSMTPAYKVRGKKEKAMNQMLHNALEKTSLMDNDLMIVVHSFAEDEAKYLQQVLQEKTSAREVAISTAGCVISSHCGPKTIGIMYSKKL</sequence>
<evidence type="ECO:0000313" key="2">
    <source>
        <dbReference type="EMBL" id="MCJ8013417.1"/>
    </source>
</evidence>
<dbReference type="InterPro" id="IPR003797">
    <property type="entry name" value="DegV"/>
</dbReference>
<proteinExistence type="predicted"/>
<keyword evidence="1" id="KW-0446">Lipid-binding</keyword>
<keyword evidence="3" id="KW-1185">Reference proteome</keyword>
<evidence type="ECO:0000313" key="3">
    <source>
        <dbReference type="Proteomes" id="UP001139347"/>
    </source>
</evidence>
<dbReference type="PANTHER" id="PTHR33434:SF2">
    <property type="entry name" value="FATTY ACID-BINDING PROTEIN TM_1468"/>
    <property type="match status" value="1"/>
</dbReference>
<accession>A0A9X1WQA1</accession>
<evidence type="ECO:0000256" key="1">
    <source>
        <dbReference type="ARBA" id="ARBA00023121"/>
    </source>
</evidence>
<dbReference type="SUPFAM" id="SSF82549">
    <property type="entry name" value="DAK1/DegV-like"/>
    <property type="match status" value="1"/>
</dbReference>
<dbReference type="GO" id="GO:0008289">
    <property type="term" value="F:lipid binding"/>
    <property type="evidence" value="ECO:0007669"/>
    <property type="project" value="UniProtKB-KW"/>
</dbReference>
<dbReference type="InterPro" id="IPR043168">
    <property type="entry name" value="DegV_C"/>
</dbReference>
<dbReference type="PROSITE" id="PS51482">
    <property type="entry name" value="DEGV"/>
    <property type="match status" value="1"/>
</dbReference>
<comment type="caution">
    <text evidence="2">The sequence shown here is derived from an EMBL/GenBank/DDBJ whole genome shotgun (WGS) entry which is preliminary data.</text>
</comment>
<dbReference type="PANTHER" id="PTHR33434">
    <property type="entry name" value="DEGV DOMAIN-CONTAINING PROTEIN DR_1986-RELATED"/>
    <property type="match status" value="1"/>
</dbReference>
<dbReference type="AlphaFoldDB" id="A0A9X1WQA1"/>
<dbReference type="Proteomes" id="UP001139347">
    <property type="component" value="Unassembled WGS sequence"/>
</dbReference>
<dbReference type="EMBL" id="JALIRP010000006">
    <property type="protein sequence ID" value="MCJ8013417.1"/>
    <property type="molecule type" value="Genomic_DNA"/>
</dbReference>
<reference evidence="2" key="1">
    <citation type="submission" date="2022-04" db="EMBL/GenBank/DDBJ databases">
        <title>Paenibacillus mangrovi sp. nov., a novel endophytic bacterium isolated from bark of Kandelia candel.</title>
        <authorList>
            <person name="Tuo L."/>
        </authorList>
    </citation>
    <scope>NUCLEOTIDE SEQUENCE</scope>
    <source>
        <strain evidence="2">KQZ6P-2</strain>
    </source>
</reference>
<name>A0A9X1WQA1_9BACL</name>
<dbReference type="Gene3D" id="3.40.50.10170">
    <property type="match status" value="1"/>
</dbReference>
<organism evidence="2 3">
    <name type="scientific">Paenibacillus mangrovi</name>
    <dbReference type="NCBI Taxonomy" id="2931978"/>
    <lineage>
        <taxon>Bacteria</taxon>
        <taxon>Bacillati</taxon>
        <taxon>Bacillota</taxon>
        <taxon>Bacilli</taxon>
        <taxon>Bacillales</taxon>
        <taxon>Paenibacillaceae</taxon>
        <taxon>Paenibacillus</taxon>
    </lineage>
</organism>
<dbReference type="RefSeq" id="WP_244726775.1">
    <property type="nucleotide sequence ID" value="NZ_JALIRP010000006.1"/>
</dbReference>
<dbReference type="Gene3D" id="3.30.1180.10">
    <property type="match status" value="1"/>
</dbReference>
<gene>
    <name evidence="2" type="ORF">MUG84_16945</name>
</gene>